<evidence type="ECO:0000256" key="9">
    <source>
        <dbReference type="ARBA" id="ARBA00023136"/>
    </source>
</evidence>
<comment type="caution">
    <text evidence="16">The sequence shown here is derived from an EMBL/GenBank/DDBJ whole genome shotgun (WGS) entry which is preliminary data.</text>
</comment>
<dbReference type="InterPro" id="IPR036837">
    <property type="entry name" value="Cation_efflux_CTD_sf"/>
</dbReference>
<evidence type="ECO:0000256" key="1">
    <source>
        <dbReference type="ARBA" id="ARBA00004141"/>
    </source>
</evidence>
<evidence type="ECO:0000313" key="17">
    <source>
        <dbReference type="Proteomes" id="UP000293360"/>
    </source>
</evidence>
<dbReference type="InterPro" id="IPR043129">
    <property type="entry name" value="ATPase_NBD"/>
</dbReference>
<gene>
    <name evidence="16" type="ORF">DL764_002623</name>
</gene>
<dbReference type="GO" id="GO:0004856">
    <property type="term" value="F:D-xylulokinase activity"/>
    <property type="evidence" value="ECO:0007669"/>
    <property type="project" value="UniProtKB-EC"/>
</dbReference>
<evidence type="ECO:0000256" key="3">
    <source>
        <dbReference type="ARBA" id="ARBA00012038"/>
    </source>
</evidence>
<dbReference type="GO" id="GO:0008324">
    <property type="term" value="F:monoatomic cation transmembrane transporter activity"/>
    <property type="evidence" value="ECO:0007669"/>
    <property type="project" value="InterPro"/>
</dbReference>
<keyword evidence="6" id="KW-0812">Transmembrane</keyword>
<dbReference type="InterPro" id="IPR027469">
    <property type="entry name" value="Cation_efflux_TMD_sf"/>
</dbReference>
<evidence type="ECO:0000256" key="7">
    <source>
        <dbReference type="ARBA" id="ARBA00022777"/>
    </source>
</evidence>
<protein>
    <recommendedName>
        <fullName evidence="3">xylulokinase</fullName>
        <ecNumber evidence="3">2.7.1.17</ecNumber>
    </recommendedName>
</protein>
<dbReference type="GO" id="GO:0042732">
    <property type="term" value="P:D-xylose metabolic process"/>
    <property type="evidence" value="ECO:0007669"/>
    <property type="project" value="UniProtKB-KW"/>
</dbReference>
<evidence type="ECO:0000256" key="10">
    <source>
        <dbReference type="ARBA" id="ARBA00025184"/>
    </source>
</evidence>
<dbReference type="GO" id="GO:0005997">
    <property type="term" value="P:xylulose metabolic process"/>
    <property type="evidence" value="ECO:0007669"/>
    <property type="project" value="TreeGrafter"/>
</dbReference>
<dbReference type="Pfam" id="PF02782">
    <property type="entry name" value="FGGY_C"/>
    <property type="match status" value="1"/>
</dbReference>
<dbReference type="GO" id="GO:0016020">
    <property type="term" value="C:membrane"/>
    <property type="evidence" value="ECO:0007669"/>
    <property type="project" value="UniProtKB-SubCell"/>
</dbReference>
<evidence type="ECO:0000256" key="2">
    <source>
        <dbReference type="ARBA" id="ARBA00009156"/>
    </source>
</evidence>
<dbReference type="FunFam" id="3.30.70.1350:FF:000010">
    <property type="entry name" value="Cation efflux family protein, putative"/>
    <property type="match status" value="1"/>
</dbReference>
<sequence length="889" mass="96766">MTLATISWSLRPPTDKFPTGYGKIESLGSLGVSSMLLLGGVWMGYGSLLTLYGHFFLDPASAAEFMSHVHSHSHSHGHGHGSGHDHGEIVPSLHAAWLAAGTVAIKEWLYHATMKVARERKSSVLASNAVHHRVDSLTGIVTLAVILGANFMQNAAWLDPVGGLLISLMVVKAGAENTISALFELADRTIDDEVKGSIRKQAQKVFTDITEGHEMELRDVSGVKSGQNYLVDLEMAVPSTWTLEDVKDVEDRVRTRVGAKVRGVRRVRVRFIPKELPVPPKFDEFIPGNVSPRSSPEPEEDDNDHGHSHNHSNGDHKKPSGIYGLQRGTAIVIKADLSVVSEAKVDFDDDFASKYGIKKGVQTNEAEGEVYAPVAMWLDAVELVLNRLKEKGCPVQDIRGVSGSGQQHGSVYWNDQAEPTLKALDPKKTLLEQLSGTLSYEFSPNWQDHSTQAECDQFDAHLGSAQKLAEVTGSAAHHRFTGTQILRMRKRRPQVYASTARISLVSSFLASCLVGAIAPIDCSDVTGMNLWDIAAETWSEPLLELTAGKGGVDDLRKKLGGVRMDGGGSIGNISPYYVERFGFSPECKIVSFTGDNPATILSLPLRPMDAIVSLGTSSTFLMNTPTYKPDPAYHFMNHPTTKDHFMFMLCYKNGGLAREKVRDRLPKPSSSSGSSDPWETFNKHVLETPPLGIRSAGDRAKLGLYFPLPEIVPNIRAGTWRYTCKADGSELREEAGDWGAEADARTIVESQALSMRLRSHGLVHSPQGSDLPPQPRRIYLVGGGSHNPAIARVIGDVLGGADGVYKLDVGGNACALGGAYKAVWALERSSVEESFDDLIGRRWDEANAVRRVEGAGFRDGVFQRYGHGPAGVLGAFDEMEQRILKVAKN</sequence>
<dbReference type="Pfam" id="PF01545">
    <property type="entry name" value="Cation_efflux"/>
    <property type="match status" value="1"/>
</dbReference>
<feature type="domain" description="Carbohydrate kinase FGGY C-terminal" evidence="15">
    <location>
        <begin position="611"/>
        <end position="826"/>
    </location>
</feature>
<comment type="subcellular location">
    <subcellularLocation>
        <location evidence="1">Membrane</location>
        <topology evidence="1">Multi-pass membrane protein</topology>
    </subcellularLocation>
</comment>
<dbReference type="EMBL" id="QJNU01000101">
    <property type="protein sequence ID" value="RYP07308.1"/>
    <property type="molecule type" value="Genomic_DNA"/>
</dbReference>
<dbReference type="CDD" id="cd07776">
    <property type="entry name" value="ASKHA_NBD_FGGY_SpXK-like"/>
    <property type="match status" value="1"/>
</dbReference>
<proteinExistence type="inferred from homology"/>
<dbReference type="PANTHER" id="PTHR10196:SF57">
    <property type="entry name" value="XYLULOSE KINASE"/>
    <property type="match status" value="1"/>
</dbReference>
<dbReference type="Gene3D" id="1.20.1510.10">
    <property type="entry name" value="Cation efflux protein transmembrane domain"/>
    <property type="match status" value="1"/>
</dbReference>
<evidence type="ECO:0000256" key="6">
    <source>
        <dbReference type="ARBA" id="ARBA00022692"/>
    </source>
</evidence>
<feature type="domain" description="Carbohydrate kinase FGGY N-terminal" evidence="13">
    <location>
        <begin position="446"/>
        <end position="601"/>
    </location>
</feature>
<feature type="region of interest" description="Disordered" evidence="12">
    <location>
        <begin position="282"/>
        <end position="321"/>
    </location>
</feature>
<feature type="domain" description="Cation efflux protein transmembrane" evidence="14">
    <location>
        <begin position="2"/>
        <end position="185"/>
    </location>
</feature>
<dbReference type="GO" id="GO:0030003">
    <property type="term" value="P:intracellular monoatomic cation homeostasis"/>
    <property type="evidence" value="ECO:0007669"/>
    <property type="project" value="UniProtKB-ARBA"/>
</dbReference>
<dbReference type="SUPFAM" id="SSF160240">
    <property type="entry name" value="Cation efflux protein cytoplasmic domain-like"/>
    <property type="match status" value="1"/>
</dbReference>
<dbReference type="Proteomes" id="UP000293360">
    <property type="component" value="Unassembled WGS sequence"/>
</dbReference>
<evidence type="ECO:0000256" key="4">
    <source>
        <dbReference type="ARBA" id="ARBA00022629"/>
    </source>
</evidence>
<dbReference type="Pfam" id="PF00370">
    <property type="entry name" value="FGGY_N"/>
    <property type="match status" value="1"/>
</dbReference>
<evidence type="ECO:0000256" key="5">
    <source>
        <dbReference type="ARBA" id="ARBA00022679"/>
    </source>
</evidence>
<dbReference type="GO" id="GO:0098771">
    <property type="term" value="P:inorganic ion homeostasis"/>
    <property type="evidence" value="ECO:0007669"/>
    <property type="project" value="UniProtKB-ARBA"/>
</dbReference>
<dbReference type="Gene3D" id="3.30.70.1350">
    <property type="entry name" value="Cation efflux protein, cytoplasmic domain"/>
    <property type="match status" value="1"/>
</dbReference>
<keyword evidence="4" id="KW-0859">Xylose metabolism</keyword>
<evidence type="ECO:0000256" key="11">
    <source>
        <dbReference type="ARBA" id="ARBA00048885"/>
    </source>
</evidence>
<name>A0A4Q4TL06_9PEZI</name>
<dbReference type="OrthoDB" id="1728974at2759"/>
<reference evidence="16 17" key="1">
    <citation type="submission" date="2018-06" db="EMBL/GenBank/DDBJ databases">
        <title>Complete Genomes of Monosporascus.</title>
        <authorList>
            <person name="Robinson A.J."/>
            <person name="Natvig D.O."/>
        </authorList>
    </citation>
    <scope>NUCLEOTIDE SEQUENCE [LARGE SCALE GENOMIC DNA]</scope>
    <source>
        <strain evidence="16 17">CBS 110550</strain>
    </source>
</reference>
<dbReference type="InterPro" id="IPR018485">
    <property type="entry name" value="FGGY_C"/>
</dbReference>
<evidence type="ECO:0000259" key="13">
    <source>
        <dbReference type="Pfam" id="PF00370"/>
    </source>
</evidence>
<dbReference type="SUPFAM" id="SSF53067">
    <property type="entry name" value="Actin-like ATPase domain"/>
    <property type="match status" value="2"/>
</dbReference>
<keyword evidence="17" id="KW-1185">Reference proteome</keyword>
<evidence type="ECO:0000256" key="12">
    <source>
        <dbReference type="SAM" id="MobiDB-lite"/>
    </source>
</evidence>
<comment type="similarity">
    <text evidence="2">Belongs to the FGGY kinase family.</text>
</comment>
<keyword evidence="5" id="KW-0808">Transferase</keyword>
<dbReference type="InterPro" id="IPR018484">
    <property type="entry name" value="FGGY_N"/>
</dbReference>
<dbReference type="InterPro" id="IPR042024">
    <property type="entry name" value="D-XK_euk"/>
</dbReference>
<keyword evidence="8" id="KW-1133">Transmembrane helix</keyword>
<keyword evidence="7" id="KW-0418">Kinase</keyword>
<dbReference type="FunFam" id="3.30.420.40:FF:000118">
    <property type="entry name" value="Xylulose kinase 2"/>
    <property type="match status" value="1"/>
</dbReference>
<comment type="function">
    <text evidence="10">Highly specific D-xylulose kinase which participates in the catabolism of xylose. Xylose is a major component of hemicelluloses such as xylan. Most fungi utilize D-xylose via three enzymatic reactions, xylose reductase (XR), xylitol dehydrogenase (XDH), and xylulokinase, to form xylulose 5-phosphate, which enters pentose phosphate pathway.</text>
</comment>
<dbReference type="InterPro" id="IPR058533">
    <property type="entry name" value="Cation_efflux_TM"/>
</dbReference>
<dbReference type="Gene3D" id="3.30.420.40">
    <property type="match status" value="2"/>
</dbReference>
<feature type="compositionally biased region" description="Basic and acidic residues" evidence="12">
    <location>
        <begin position="304"/>
        <end position="318"/>
    </location>
</feature>
<dbReference type="GO" id="GO:0005829">
    <property type="term" value="C:cytosol"/>
    <property type="evidence" value="ECO:0007669"/>
    <property type="project" value="TreeGrafter"/>
</dbReference>
<keyword evidence="4" id="KW-0119">Carbohydrate metabolism</keyword>
<dbReference type="STRING" id="155417.A0A4Q4TL06"/>
<dbReference type="PANTHER" id="PTHR10196">
    <property type="entry name" value="SUGAR KINASE"/>
    <property type="match status" value="1"/>
</dbReference>
<evidence type="ECO:0000313" key="16">
    <source>
        <dbReference type="EMBL" id="RYP07308.1"/>
    </source>
</evidence>
<dbReference type="AlphaFoldDB" id="A0A4Q4TL06"/>
<dbReference type="SUPFAM" id="SSF161111">
    <property type="entry name" value="Cation efflux protein transmembrane domain-like"/>
    <property type="match status" value="1"/>
</dbReference>
<evidence type="ECO:0000256" key="8">
    <source>
        <dbReference type="ARBA" id="ARBA00022989"/>
    </source>
</evidence>
<keyword evidence="9" id="KW-0472">Membrane</keyword>
<evidence type="ECO:0000259" key="15">
    <source>
        <dbReference type="Pfam" id="PF02782"/>
    </source>
</evidence>
<comment type="catalytic activity">
    <reaction evidence="11">
        <text>D-xylulose + ATP = D-xylulose 5-phosphate + ADP + H(+)</text>
        <dbReference type="Rhea" id="RHEA:10964"/>
        <dbReference type="ChEBI" id="CHEBI:15378"/>
        <dbReference type="ChEBI" id="CHEBI:17140"/>
        <dbReference type="ChEBI" id="CHEBI:30616"/>
        <dbReference type="ChEBI" id="CHEBI:57737"/>
        <dbReference type="ChEBI" id="CHEBI:456216"/>
        <dbReference type="EC" id="2.7.1.17"/>
    </reaction>
</comment>
<evidence type="ECO:0000259" key="14">
    <source>
        <dbReference type="Pfam" id="PF01545"/>
    </source>
</evidence>
<accession>A0A4Q4TL06</accession>
<dbReference type="EC" id="2.7.1.17" evidence="3"/>
<organism evidence="16 17">
    <name type="scientific">Monosporascus ibericus</name>
    <dbReference type="NCBI Taxonomy" id="155417"/>
    <lineage>
        <taxon>Eukaryota</taxon>
        <taxon>Fungi</taxon>
        <taxon>Dikarya</taxon>
        <taxon>Ascomycota</taxon>
        <taxon>Pezizomycotina</taxon>
        <taxon>Sordariomycetes</taxon>
        <taxon>Xylariomycetidae</taxon>
        <taxon>Xylariales</taxon>
        <taxon>Xylariales incertae sedis</taxon>
        <taxon>Monosporascus</taxon>
    </lineage>
</organism>